<comment type="cofactor">
    <cofactor evidence="5">
        <name>Fe(2+)</name>
        <dbReference type="ChEBI" id="CHEBI:29033"/>
    </cofactor>
    <text evidence="5">Binds 1 Fe(2+) ion per subunit.</text>
</comment>
<dbReference type="InParanoid" id="D8QQK6"/>
<reference evidence="6 7" key="1">
    <citation type="journal article" date="2011" name="Science">
        <title>The Selaginella genome identifies genetic changes associated with the evolution of vascular plants.</title>
        <authorList>
            <person name="Banks J.A."/>
            <person name="Nishiyama T."/>
            <person name="Hasebe M."/>
            <person name="Bowman J.L."/>
            <person name="Gribskov M."/>
            <person name="dePamphilis C."/>
            <person name="Albert V.A."/>
            <person name="Aono N."/>
            <person name="Aoyama T."/>
            <person name="Ambrose B.A."/>
            <person name="Ashton N.W."/>
            <person name="Axtell M.J."/>
            <person name="Barker E."/>
            <person name="Barker M.S."/>
            <person name="Bennetzen J.L."/>
            <person name="Bonawitz N.D."/>
            <person name="Chapple C."/>
            <person name="Cheng C."/>
            <person name="Correa L.G."/>
            <person name="Dacre M."/>
            <person name="DeBarry J."/>
            <person name="Dreyer I."/>
            <person name="Elias M."/>
            <person name="Engstrom E.M."/>
            <person name="Estelle M."/>
            <person name="Feng L."/>
            <person name="Finet C."/>
            <person name="Floyd S.K."/>
            <person name="Frommer W.B."/>
            <person name="Fujita T."/>
            <person name="Gramzow L."/>
            <person name="Gutensohn M."/>
            <person name="Harholt J."/>
            <person name="Hattori M."/>
            <person name="Heyl A."/>
            <person name="Hirai T."/>
            <person name="Hiwatashi Y."/>
            <person name="Ishikawa M."/>
            <person name="Iwata M."/>
            <person name="Karol K.G."/>
            <person name="Koehler B."/>
            <person name="Kolukisaoglu U."/>
            <person name="Kubo M."/>
            <person name="Kurata T."/>
            <person name="Lalonde S."/>
            <person name="Li K."/>
            <person name="Li Y."/>
            <person name="Litt A."/>
            <person name="Lyons E."/>
            <person name="Manning G."/>
            <person name="Maruyama T."/>
            <person name="Michael T.P."/>
            <person name="Mikami K."/>
            <person name="Miyazaki S."/>
            <person name="Morinaga S."/>
            <person name="Murata T."/>
            <person name="Mueller-Roeber B."/>
            <person name="Nelson D.R."/>
            <person name="Obara M."/>
            <person name="Oguri Y."/>
            <person name="Olmstead R.G."/>
            <person name="Onodera N."/>
            <person name="Petersen B.L."/>
            <person name="Pils B."/>
            <person name="Prigge M."/>
            <person name="Rensing S.A."/>
            <person name="Riano-Pachon D.M."/>
            <person name="Roberts A.W."/>
            <person name="Sato Y."/>
            <person name="Scheller H.V."/>
            <person name="Schulz B."/>
            <person name="Schulz C."/>
            <person name="Shakirov E.V."/>
            <person name="Shibagaki N."/>
            <person name="Shinohara N."/>
            <person name="Shippen D.E."/>
            <person name="Soerensen I."/>
            <person name="Sotooka R."/>
            <person name="Sugimoto N."/>
            <person name="Sugita M."/>
            <person name="Sumikawa N."/>
            <person name="Tanurdzic M."/>
            <person name="Theissen G."/>
            <person name="Ulvskov P."/>
            <person name="Wakazuki S."/>
            <person name="Weng J.K."/>
            <person name="Willats W.W."/>
            <person name="Wipf D."/>
            <person name="Wolf P.G."/>
            <person name="Yang L."/>
            <person name="Zimmer A.D."/>
            <person name="Zhu Q."/>
            <person name="Mitros T."/>
            <person name="Hellsten U."/>
            <person name="Loque D."/>
            <person name="Otillar R."/>
            <person name="Salamov A."/>
            <person name="Schmutz J."/>
            <person name="Shapiro H."/>
            <person name="Lindquist E."/>
            <person name="Lucas S."/>
            <person name="Rokhsar D."/>
            <person name="Grigoriev I.V."/>
        </authorList>
    </citation>
    <scope>NUCLEOTIDE SEQUENCE [LARGE SCALE GENOMIC DNA]</scope>
</reference>
<evidence type="ECO:0000313" key="7">
    <source>
        <dbReference type="Proteomes" id="UP000001514"/>
    </source>
</evidence>
<dbReference type="AlphaFoldDB" id="D8QQK6"/>
<keyword evidence="4 5" id="KW-0408">Iron</keyword>
<evidence type="ECO:0000313" key="6">
    <source>
        <dbReference type="EMBL" id="EFJ37812.1"/>
    </source>
</evidence>
<dbReference type="GO" id="GO:0009570">
    <property type="term" value="C:chloroplast stroma"/>
    <property type="evidence" value="ECO:0000318"/>
    <property type="project" value="GO_Central"/>
</dbReference>
<protein>
    <submittedName>
        <fullName evidence="6">Uncharacterized protein</fullName>
    </submittedName>
</protein>
<dbReference type="Pfam" id="PF03055">
    <property type="entry name" value="RPE65"/>
    <property type="match status" value="1"/>
</dbReference>
<evidence type="ECO:0000256" key="4">
    <source>
        <dbReference type="ARBA" id="ARBA00023004"/>
    </source>
</evidence>
<dbReference type="OrthoDB" id="1069523at2759"/>
<comment type="similarity">
    <text evidence="1">Belongs to the carotenoid oxygenase family.</text>
</comment>
<organism evidence="7">
    <name type="scientific">Selaginella moellendorffii</name>
    <name type="common">Spikemoss</name>
    <dbReference type="NCBI Taxonomy" id="88036"/>
    <lineage>
        <taxon>Eukaryota</taxon>
        <taxon>Viridiplantae</taxon>
        <taxon>Streptophyta</taxon>
        <taxon>Embryophyta</taxon>
        <taxon>Tracheophyta</taxon>
        <taxon>Lycopodiopsida</taxon>
        <taxon>Selaginellales</taxon>
        <taxon>Selaginellaceae</taxon>
        <taxon>Selaginella</taxon>
    </lineage>
</organism>
<dbReference type="Proteomes" id="UP000001514">
    <property type="component" value="Unassembled WGS sequence"/>
</dbReference>
<proteinExistence type="inferred from homology"/>
<evidence type="ECO:0000256" key="2">
    <source>
        <dbReference type="ARBA" id="ARBA00022723"/>
    </source>
</evidence>
<dbReference type="GO" id="GO:0010436">
    <property type="term" value="F:carotenoid dioxygenase activity"/>
    <property type="evidence" value="ECO:0000318"/>
    <property type="project" value="GO_Central"/>
</dbReference>
<dbReference type="PANTHER" id="PTHR10543">
    <property type="entry name" value="BETA-CAROTENE DIOXYGENASE"/>
    <property type="match status" value="1"/>
</dbReference>
<keyword evidence="3" id="KW-0223">Dioxygenase</keyword>
<accession>D8QQK6</accession>
<keyword evidence="2 5" id="KW-0479">Metal-binding</keyword>
<evidence type="ECO:0000256" key="5">
    <source>
        <dbReference type="PIRSR" id="PIRSR604294-1"/>
    </source>
</evidence>
<keyword evidence="7" id="KW-1185">Reference proteome</keyword>
<dbReference type="KEGG" id="smo:SELMODRAFT_75383"/>
<dbReference type="STRING" id="88036.D8QQK6"/>
<evidence type="ECO:0000256" key="1">
    <source>
        <dbReference type="ARBA" id="ARBA00006787"/>
    </source>
</evidence>
<sequence>MAFVLHHGAAGFLSPVSKTRAAAQSQHPGIRATAVREQPLEEEKELKSLLSLSSSSIATAATTTTARKPYTGIAGRLCDAAESFIANFIEPRVVRPPRSDPKIQLADNFAPVPCEVPPQPCTLVRGEIPECLKGGIYIRNGANPLFKPVGGYHYFDGHGMLHAVKFVGGVPYYCCRYTKTNRYKHEASAGRSLFPNPLGDSHGVPGIARITLFAMRVALGIVDATGGIGTANAGLVFHNGTLLAMSEDDMPYAVRICESGDLETVGRFGFDGENQLKSPMTAHPKLDPRTGELLCYSYSVATKPYLKYFKVSARGVKSKDVPIPLSEPVMMHDFVATENFVVFPETQIVFRFQDLFLKRTSAVVCDENKVPRFGVLPRNAEDVSGLKWFDVPGFTSLHFVTGWEEDGGEKIVLIAAKTWPLRNMFDDPASVHNTVCEVHLDMKTSLATVTRVTAAVLEIGQVDHRMITRKTRYAYYSIYGPWPKFSGVAKLDLNAPRCSNVTTISEEALEYDPAVVAWRKFGTGRFGSEPFFVPRNDDAEEDDGFLLCYVHDEITGVSELLIMDASSPKLDTVASIELPSRVPYGFHGLFVNKEKLAQQKPV</sequence>
<keyword evidence="3" id="KW-0560">Oxidoreductase</keyword>
<evidence type="ECO:0000256" key="3">
    <source>
        <dbReference type="ARBA" id="ARBA00022964"/>
    </source>
</evidence>
<feature type="binding site" evidence="5">
    <location>
        <position position="398"/>
    </location>
    <ligand>
        <name>Fe cation</name>
        <dbReference type="ChEBI" id="CHEBI:24875"/>
        <note>catalytic</note>
    </ligand>
</feature>
<dbReference type="Gramene" id="EFJ37812">
    <property type="protein sequence ID" value="EFJ37812"/>
    <property type="gene ID" value="SELMODRAFT_75383"/>
</dbReference>
<name>D8QQK6_SELML</name>
<feature type="binding site" evidence="5">
    <location>
        <position position="332"/>
    </location>
    <ligand>
        <name>Fe cation</name>
        <dbReference type="ChEBI" id="CHEBI:24875"/>
        <note>catalytic</note>
    </ligand>
</feature>
<dbReference type="OMA" id="CDVHELE"/>
<feature type="binding site" evidence="5">
    <location>
        <position position="587"/>
    </location>
    <ligand>
        <name>Fe cation</name>
        <dbReference type="ChEBI" id="CHEBI:24875"/>
        <note>catalytic</note>
    </ligand>
</feature>
<dbReference type="PANTHER" id="PTHR10543:SF97">
    <property type="entry name" value="9-CIS-EPOXYCAROTENOID DIOXYGENASE NCED4, CHLOROPLASTIC"/>
    <property type="match status" value="1"/>
</dbReference>
<dbReference type="InterPro" id="IPR004294">
    <property type="entry name" value="Carotenoid_Oase"/>
</dbReference>
<dbReference type="EMBL" id="GL377565">
    <property type="protein sequence ID" value="EFJ37812.1"/>
    <property type="molecule type" value="Genomic_DNA"/>
</dbReference>
<dbReference type="HOGENOM" id="CLU_016472_0_0_1"/>
<gene>
    <name evidence="6" type="ORF">SELMODRAFT_75383</name>
</gene>
<dbReference type="GO" id="GO:0016121">
    <property type="term" value="P:carotene catabolic process"/>
    <property type="evidence" value="ECO:0000318"/>
    <property type="project" value="GO_Central"/>
</dbReference>
<dbReference type="eggNOG" id="KOG1285">
    <property type="taxonomic scope" value="Eukaryota"/>
</dbReference>
<dbReference type="GO" id="GO:0046872">
    <property type="term" value="F:metal ion binding"/>
    <property type="evidence" value="ECO:0007669"/>
    <property type="project" value="UniProtKB-KW"/>
</dbReference>
<feature type="binding site" evidence="5">
    <location>
        <position position="283"/>
    </location>
    <ligand>
        <name>Fe cation</name>
        <dbReference type="ChEBI" id="CHEBI:24875"/>
        <note>catalytic</note>
    </ligand>
</feature>